<organism evidence="1 2">
    <name type="scientific">Klebsiella pneumoniae subsp. pneumoniae</name>
    <dbReference type="NCBI Taxonomy" id="72407"/>
    <lineage>
        <taxon>Bacteria</taxon>
        <taxon>Pseudomonadati</taxon>
        <taxon>Pseudomonadota</taxon>
        <taxon>Gammaproteobacteria</taxon>
        <taxon>Enterobacterales</taxon>
        <taxon>Enterobacteriaceae</taxon>
        <taxon>Klebsiella/Raoultella group</taxon>
        <taxon>Klebsiella</taxon>
        <taxon>Klebsiella pneumoniae complex</taxon>
    </lineage>
</organism>
<name>A0A377Z7R0_KLEPN</name>
<reference evidence="1 2" key="1">
    <citation type="submission" date="2018-06" db="EMBL/GenBank/DDBJ databases">
        <authorList>
            <consortium name="Pathogen Informatics"/>
            <person name="Doyle S."/>
        </authorList>
    </citation>
    <scope>NUCLEOTIDE SEQUENCE [LARGE SCALE GENOMIC DNA]</scope>
    <source>
        <strain evidence="1 2">NCTC9504</strain>
    </source>
</reference>
<dbReference type="AlphaFoldDB" id="A0A377Z7R0"/>
<gene>
    <name evidence="1" type="ORF">NCTC9504_01790</name>
</gene>
<sequence length="159" mass="18120">MAITTTLYYPADVLPGPLKDGFGMKPKSPVKITELVTGRKRIRRGYTSVPTETDVAWIFTDAQAQAFEAWYRDVLKDGSAWFNMPLLTPVGQKNYVCRFNDIYEGPTPEGGLYWRYSASLELWERPLPAVGWGEYPEWIVGSSLLDIALNREWPKHDSD</sequence>
<proteinExistence type="predicted"/>
<accession>A0A377Z7R0</accession>
<evidence type="ECO:0000313" key="1">
    <source>
        <dbReference type="EMBL" id="STU63089.1"/>
    </source>
</evidence>
<dbReference type="Proteomes" id="UP000254020">
    <property type="component" value="Unassembled WGS sequence"/>
</dbReference>
<evidence type="ECO:0000313" key="2">
    <source>
        <dbReference type="Proteomes" id="UP000254020"/>
    </source>
</evidence>
<dbReference type="EMBL" id="UGMA01000005">
    <property type="protein sequence ID" value="STU63089.1"/>
    <property type="molecule type" value="Genomic_DNA"/>
</dbReference>
<dbReference type="RefSeq" id="WP_001018848.1">
    <property type="nucleotide sequence ID" value="NZ_CAAHFZ010000013.1"/>
</dbReference>
<protein>
    <submittedName>
        <fullName evidence="1">Alkanesulfonate ABC transporter permease</fullName>
    </submittedName>
</protein>